<dbReference type="EMBL" id="LRBV02000001">
    <property type="status" value="NOT_ANNOTATED_CDS"/>
    <property type="molecule type" value="Genomic_DNA"/>
</dbReference>
<feature type="compositionally biased region" description="Basic and acidic residues" evidence="1">
    <location>
        <begin position="92"/>
        <end position="103"/>
    </location>
</feature>
<feature type="region of interest" description="Disordered" evidence="1">
    <location>
        <begin position="59"/>
        <end position="112"/>
    </location>
</feature>
<evidence type="ECO:0000313" key="4">
    <source>
        <dbReference type="Proteomes" id="UP000594261"/>
    </source>
</evidence>
<accession>A0A7N2KQ02</accession>
<reference evidence="3" key="2">
    <citation type="submission" date="2021-01" db="UniProtKB">
        <authorList>
            <consortium name="EnsemblPlants"/>
        </authorList>
    </citation>
    <scope>IDENTIFICATION</scope>
</reference>
<dbReference type="Proteomes" id="UP000594261">
    <property type="component" value="Chromosome 1"/>
</dbReference>
<dbReference type="Pfam" id="PF26138">
    <property type="entry name" value="DUF8040"/>
    <property type="match status" value="1"/>
</dbReference>
<organism evidence="3 4">
    <name type="scientific">Quercus lobata</name>
    <name type="common">Valley oak</name>
    <dbReference type="NCBI Taxonomy" id="97700"/>
    <lineage>
        <taxon>Eukaryota</taxon>
        <taxon>Viridiplantae</taxon>
        <taxon>Streptophyta</taxon>
        <taxon>Embryophyta</taxon>
        <taxon>Tracheophyta</taxon>
        <taxon>Spermatophyta</taxon>
        <taxon>Magnoliopsida</taxon>
        <taxon>eudicotyledons</taxon>
        <taxon>Gunneridae</taxon>
        <taxon>Pentapetalae</taxon>
        <taxon>rosids</taxon>
        <taxon>fabids</taxon>
        <taxon>Fagales</taxon>
        <taxon>Fagaceae</taxon>
        <taxon>Quercus</taxon>
    </lineage>
</organism>
<reference evidence="3 4" key="1">
    <citation type="journal article" date="2016" name="G3 (Bethesda)">
        <title>First Draft Assembly and Annotation of the Genome of a California Endemic Oak Quercus lobata Nee (Fagaceae).</title>
        <authorList>
            <person name="Sork V.L."/>
            <person name="Fitz-Gibbon S.T."/>
            <person name="Puiu D."/>
            <person name="Crepeau M."/>
            <person name="Gugger P.F."/>
            <person name="Sherman R."/>
            <person name="Stevens K."/>
            <person name="Langley C.H."/>
            <person name="Pellegrini M."/>
            <person name="Salzberg S.L."/>
        </authorList>
    </citation>
    <scope>NUCLEOTIDE SEQUENCE [LARGE SCALE GENOMIC DNA]</scope>
    <source>
        <strain evidence="3 4">cv. SW786</strain>
    </source>
</reference>
<dbReference type="InterPro" id="IPR058353">
    <property type="entry name" value="DUF8040"/>
</dbReference>
<keyword evidence="4" id="KW-1185">Reference proteome</keyword>
<evidence type="ECO:0000313" key="3">
    <source>
        <dbReference type="EnsemblPlants" id="QL01p038963:mrna"/>
    </source>
</evidence>
<evidence type="ECO:0000256" key="1">
    <source>
        <dbReference type="SAM" id="MobiDB-lite"/>
    </source>
</evidence>
<dbReference type="EnsemblPlants" id="QL01p038963:mrna">
    <property type="protein sequence ID" value="QL01p038963:mrna"/>
    <property type="gene ID" value="QL01p038963"/>
</dbReference>
<sequence length="378" mass="42764">MRQPKADSKTNALRKSECPNYDKLRQLFASNAATGAYQISSSTPTPDSDEKRALEEEIANEARRTQLGTDDCYNPDMEGITQDDPLATEQTQHADKHPIEKPTGKGKKVAKKADKASDMTIALQEYTTLARERFNKKMGRSMGISDHVAQSATSGDPCSLGRASDVLNQYNDLDYDTYINISENGLSNDPFWTFDFDDAYFDSDDDDMENSGCGDDMDVSDCDHDMDRHYDKRPMHTSILSGKDYMAKVRDGNPTNCHDMFHMTLDLFYHLVDELKQHGHKFRRVLRAVHTYGQHLIKPNPNAVSLPEHMQSNNKYYPWFKRSVGAIDGTHISTRPPSQKTQPHRSYKSLITTNVMCACDHDMKFTYVHSGYEGSATT</sequence>
<evidence type="ECO:0000259" key="2">
    <source>
        <dbReference type="Pfam" id="PF26138"/>
    </source>
</evidence>
<feature type="domain" description="DUF8040" evidence="2">
    <location>
        <begin position="237"/>
        <end position="279"/>
    </location>
</feature>
<dbReference type="InParanoid" id="A0A7N2KQ02"/>
<name>A0A7N2KQ02_QUELO</name>
<dbReference type="AlphaFoldDB" id="A0A7N2KQ02"/>
<dbReference type="PANTHER" id="PTHR22930">
    <property type="match status" value="1"/>
</dbReference>
<protein>
    <recommendedName>
        <fullName evidence="2">DUF8040 domain-containing protein</fullName>
    </recommendedName>
</protein>
<dbReference type="Gramene" id="QL01p038963:mrna">
    <property type="protein sequence ID" value="QL01p038963:mrna"/>
    <property type="gene ID" value="QL01p038963"/>
</dbReference>
<dbReference type="InterPro" id="IPR045249">
    <property type="entry name" value="HARBI1-like"/>
</dbReference>
<dbReference type="PANTHER" id="PTHR22930:SF251">
    <property type="entry name" value="DDE TNP4 DOMAIN-CONTAINING PROTEIN"/>
    <property type="match status" value="1"/>
</dbReference>
<proteinExistence type="predicted"/>
<feature type="region of interest" description="Disordered" evidence="1">
    <location>
        <begin position="1"/>
        <end position="20"/>
    </location>
</feature>